<dbReference type="PANTHER" id="PTHR36507:SF1">
    <property type="entry name" value="BLL1555 PROTEIN"/>
    <property type="match status" value="1"/>
</dbReference>
<dbReference type="InterPro" id="IPR052721">
    <property type="entry name" value="ET_Amicyanin"/>
</dbReference>
<dbReference type="PANTHER" id="PTHR36507">
    <property type="entry name" value="BLL1555 PROTEIN"/>
    <property type="match status" value="1"/>
</dbReference>
<dbReference type="EMBL" id="CP029186">
    <property type="protein sequence ID" value="AWH85304.1"/>
    <property type="molecule type" value="Genomic_DNA"/>
</dbReference>
<dbReference type="InterPro" id="IPR008972">
    <property type="entry name" value="Cupredoxin"/>
</dbReference>
<organism evidence="4 5">
    <name type="scientific">Flavobacterium album</name>
    <dbReference type="NCBI Taxonomy" id="2175091"/>
    <lineage>
        <taxon>Bacteria</taxon>
        <taxon>Pseudomonadati</taxon>
        <taxon>Bacteroidota</taxon>
        <taxon>Flavobacteriia</taxon>
        <taxon>Flavobacteriales</taxon>
        <taxon>Flavobacteriaceae</taxon>
        <taxon>Flavobacterium</taxon>
    </lineage>
</organism>
<evidence type="ECO:0000256" key="1">
    <source>
        <dbReference type="ARBA" id="ARBA00022729"/>
    </source>
</evidence>
<dbReference type="AlphaFoldDB" id="A0A2S1QY51"/>
<name>A0A2S1QY51_9FLAO</name>
<dbReference type="Proteomes" id="UP000244929">
    <property type="component" value="Chromosome"/>
</dbReference>
<feature type="domain" description="Secretion system C-terminal sorting" evidence="3">
    <location>
        <begin position="122"/>
        <end position="181"/>
    </location>
</feature>
<evidence type="ECO:0000313" key="4">
    <source>
        <dbReference type="EMBL" id="AWH85304.1"/>
    </source>
</evidence>
<dbReference type="Pfam" id="PF18962">
    <property type="entry name" value="Por_Secre_tail"/>
    <property type="match status" value="1"/>
</dbReference>
<reference evidence="4 5" key="1">
    <citation type="submission" date="2018-04" db="EMBL/GenBank/DDBJ databases">
        <title>Genome sequencing of Flavobacterium sp. HYN0059.</title>
        <authorList>
            <person name="Yi H."/>
            <person name="Baek C."/>
        </authorList>
    </citation>
    <scope>NUCLEOTIDE SEQUENCE [LARGE SCALE GENOMIC DNA]</scope>
    <source>
        <strain evidence="4 5">HYN0059</strain>
    </source>
</reference>
<protein>
    <recommendedName>
        <fullName evidence="3">Secretion system C-terminal sorting domain-containing protein</fullName>
    </recommendedName>
</protein>
<proteinExistence type="predicted"/>
<dbReference type="Gene3D" id="2.60.40.420">
    <property type="entry name" value="Cupredoxins - blue copper proteins"/>
    <property type="match status" value="1"/>
</dbReference>
<keyword evidence="1 2" id="KW-0732">Signal</keyword>
<dbReference type="KEGG" id="falb:HYN59_09310"/>
<gene>
    <name evidence="4" type="ORF">HYN59_09310</name>
</gene>
<sequence>MKRNLLFAMLLASAGMSAQTTHVISWFMGVSSTAASKTINAGDTVKWTWDDSAPHSVTSIAGGAETFTSGTLTGSNKEYSRVFTVVGATDYHCVIHSMMTGTITTEQSMGVDDLKNQEFEFFPNPVTDVLTINSKSVIDRVEVYDQNGRLIVNTTAGNPSVKIYMDNYSAGTYYVKAFSGSAIKNMTVVRK</sequence>
<feature type="signal peptide" evidence="2">
    <location>
        <begin position="1"/>
        <end position="18"/>
    </location>
</feature>
<evidence type="ECO:0000313" key="5">
    <source>
        <dbReference type="Proteomes" id="UP000244929"/>
    </source>
</evidence>
<dbReference type="OrthoDB" id="849076at2"/>
<accession>A0A2S1QY51</accession>
<evidence type="ECO:0000256" key="2">
    <source>
        <dbReference type="SAM" id="SignalP"/>
    </source>
</evidence>
<feature type="chain" id="PRO_5015391443" description="Secretion system C-terminal sorting domain-containing protein" evidence="2">
    <location>
        <begin position="19"/>
        <end position="191"/>
    </location>
</feature>
<dbReference type="RefSeq" id="WP_108778007.1">
    <property type="nucleotide sequence ID" value="NZ_CP029186.1"/>
</dbReference>
<dbReference type="InterPro" id="IPR026444">
    <property type="entry name" value="Secre_tail"/>
</dbReference>
<evidence type="ECO:0000259" key="3">
    <source>
        <dbReference type="Pfam" id="PF18962"/>
    </source>
</evidence>
<dbReference type="NCBIfam" id="TIGR04183">
    <property type="entry name" value="Por_Secre_tail"/>
    <property type="match status" value="1"/>
</dbReference>
<keyword evidence="5" id="KW-1185">Reference proteome</keyword>
<dbReference type="SUPFAM" id="SSF49503">
    <property type="entry name" value="Cupredoxins"/>
    <property type="match status" value="1"/>
</dbReference>